<dbReference type="Proteomes" id="UP000237351">
    <property type="component" value="Chromosome"/>
</dbReference>
<dbReference type="InterPro" id="IPR011060">
    <property type="entry name" value="RibuloseP-bd_barrel"/>
</dbReference>
<proteinExistence type="inferred from homology"/>
<comment type="pathway">
    <text evidence="1">Amino-acid biosynthesis; L-histidine biosynthesis; L-histidine from 5-phospho-alpha-D-ribose 1-diphosphate: step 5/9.</text>
</comment>
<dbReference type="PANTHER" id="PTHR21235:SF2">
    <property type="entry name" value="IMIDAZOLE GLYCEROL PHOSPHATE SYNTHASE HISHF"/>
    <property type="match status" value="1"/>
</dbReference>
<evidence type="ECO:0000256" key="9">
    <source>
        <dbReference type="ARBA" id="ARBA00025475"/>
    </source>
</evidence>
<dbReference type="OrthoDB" id="9781903at2"/>
<dbReference type="STRING" id="1414854.GQ61_06855"/>
<protein>
    <recommendedName>
        <fullName evidence="5">Imidazole glycerol phosphate synthase subunit HisF</fullName>
        <ecNumber evidence="4">4.3.2.10</ecNumber>
    </recommendedName>
    <alternativeName>
        <fullName evidence="10">IGP synthase cyclase subunit</fullName>
    </alternativeName>
    <alternativeName>
        <fullName evidence="11">IGP synthase subunit HisF</fullName>
    </alternativeName>
    <alternativeName>
        <fullName evidence="12">ImGP synthase subunit HisF</fullName>
    </alternativeName>
</protein>
<comment type="function">
    <text evidence="9">IGPS catalyzes the conversion of PRFAR and glutamine to IGP, AICAR and glutamate. The HisF subunit catalyzes the cyclization activity that produces IGP and AICAR from PRFAR using the ammonia provided by the HisH subunit.</text>
</comment>
<evidence type="ECO:0000256" key="2">
    <source>
        <dbReference type="ARBA" id="ARBA00009667"/>
    </source>
</evidence>
<evidence type="ECO:0000313" key="16">
    <source>
        <dbReference type="Proteomes" id="UP000237351"/>
    </source>
</evidence>
<evidence type="ECO:0000256" key="13">
    <source>
        <dbReference type="ARBA" id="ARBA00047838"/>
    </source>
</evidence>
<dbReference type="PANTHER" id="PTHR21235">
    <property type="entry name" value="IMIDAZOLE GLYCEROL PHOSPHATE SYNTHASE SUBUNIT HISF/H IGP SYNTHASE SUBUNIT HISF/H"/>
    <property type="match status" value="1"/>
</dbReference>
<gene>
    <name evidence="15" type="ORF">GQ61_06855</name>
</gene>
<dbReference type="GO" id="GO:0016829">
    <property type="term" value="F:lyase activity"/>
    <property type="evidence" value="ECO:0007669"/>
    <property type="project" value="UniProtKB-KW"/>
</dbReference>
<comment type="similarity">
    <text evidence="2 14">Belongs to the HisA/HisF family.</text>
</comment>
<dbReference type="InterPro" id="IPR013785">
    <property type="entry name" value="Aldolase_TIM"/>
</dbReference>
<dbReference type="InterPro" id="IPR006062">
    <property type="entry name" value="His_biosynth"/>
</dbReference>
<evidence type="ECO:0000256" key="14">
    <source>
        <dbReference type="RuleBase" id="RU003657"/>
    </source>
</evidence>
<dbReference type="Gene3D" id="3.20.20.70">
    <property type="entry name" value="Aldolase class I"/>
    <property type="match status" value="1"/>
</dbReference>
<evidence type="ECO:0000256" key="3">
    <source>
        <dbReference type="ARBA" id="ARBA00011152"/>
    </source>
</evidence>
<evidence type="ECO:0000256" key="10">
    <source>
        <dbReference type="ARBA" id="ARBA00030264"/>
    </source>
</evidence>
<evidence type="ECO:0000256" key="8">
    <source>
        <dbReference type="ARBA" id="ARBA00023239"/>
    </source>
</evidence>
<comment type="subunit">
    <text evidence="3">Heterodimer of HisH and HisF.</text>
</comment>
<sequence length="249" mass="27225">MLPRVIARMDIKSKNLIKGVHLEGLRVLGEAKLFAKIYYEQGADEIIYLDSVASLYERSYLVDLIKETANDVFIPLTVGGGIKTPKDVESILRAGADKIAINTAAVKNPSIIKEIATVFGSQCIIVQVDVKRTALGFEVYIDGGREKTGLSALEWIKEAQDLGCGEIILTSIDQDGTKKGFDVELISKVSPLVHVPLIVSSGFGKLKDLSEIKKFNLDALAIGSALHYNLCTISDIKKFYGFDDSDEKN</sequence>
<evidence type="ECO:0000256" key="4">
    <source>
        <dbReference type="ARBA" id="ARBA00012809"/>
    </source>
</evidence>
<dbReference type="GO" id="GO:0000107">
    <property type="term" value="F:imidazoleglycerol-phosphate synthase activity"/>
    <property type="evidence" value="ECO:0007669"/>
    <property type="project" value="InterPro"/>
</dbReference>
<dbReference type="GO" id="GO:0000105">
    <property type="term" value="P:L-histidine biosynthetic process"/>
    <property type="evidence" value="ECO:0007669"/>
    <property type="project" value="UniProtKB-UniPathway"/>
</dbReference>
<dbReference type="CDD" id="cd04731">
    <property type="entry name" value="HisF"/>
    <property type="match status" value="1"/>
</dbReference>
<organism evidence="15 16">
    <name type="scientific">Candidatus Nucleicultrix amoebiphila FS5</name>
    <dbReference type="NCBI Taxonomy" id="1414854"/>
    <lineage>
        <taxon>Bacteria</taxon>
        <taxon>Pseudomonadati</taxon>
        <taxon>Pseudomonadota</taxon>
        <taxon>Alphaproteobacteria</taxon>
        <taxon>Holosporales</taxon>
        <taxon>Candidatus Nucleicultricaceae</taxon>
        <taxon>Candidatus Nucleicultrix</taxon>
    </lineage>
</organism>
<dbReference type="InterPro" id="IPR004651">
    <property type="entry name" value="HisF"/>
</dbReference>
<dbReference type="KEGG" id="naf:GQ61_06855"/>
<evidence type="ECO:0000313" key="15">
    <source>
        <dbReference type="EMBL" id="ARN85054.1"/>
    </source>
</evidence>
<keyword evidence="7 14" id="KW-0368">Histidine biosynthesis</keyword>
<keyword evidence="8" id="KW-0456">Lyase</keyword>
<dbReference type="AlphaFoldDB" id="A0A1W6N5B6"/>
<keyword evidence="16" id="KW-1185">Reference proteome</keyword>
<evidence type="ECO:0000256" key="7">
    <source>
        <dbReference type="ARBA" id="ARBA00023102"/>
    </source>
</evidence>
<dbReference type="EMBL" id="CP008743">
    <property type="protein sequence ID" value="ARN85054.1"/>
    <property type="molecule type" value="Genomic_DNA"/>
</dbReference>
<keyword evidence="6 14" id="KW-0028">Amino-acid biosynthesis</keyword>
<comment type="catalytic activity">
    <reaction evidence="13">
        <text>5-[(5-phospho-1-deoxy-D-ribulos-1-ylimino)methylamino]-1-(5-phospho-beta-D-ribosyl)imidazole-4-carboxamide + L-glutamine = D-erythro-1-(imidazol-4-yl)glycerol 3-phosphate + 5-amino-1-(5-phospho-beta-D-ribosyl)imidazole-4-carboxamide + L-glutamate + H(+)</text>
        <dbReference type="Rhea" id="RHEA:24793"/>
        <dbReference type="ChEBI" id="CHEBI:15378"/>
        <dbReference type="ChEBI" id="CHEBI:29985"/>
        <dbReference type="ChEBI" id="CHEBI:58278"/>
        <dbReference type="ChEBI" id="CHEBI:58359"/>
        <dbReference type="ChEBI" id="CHEBI:58475"/>
        <dbReference type="ChEBI" id="CHEBI:58525"/>
        <dbReference type="EC" id="4.3.2.10"/>
    </reaction>
</comment>
<evidence type="ECO:0000256" key="5">
    <source>
        <dbReference type="ARBA" id="ARBA00016318"/>
    </source>
</evidence>
<dbReference type="RefSeq" id="WP_085784572.1">
    <property type="nucleotide sequence ID" value="NZ_CP008743.1"/>
</dbReference>
<dbReference type="Pfam" id="PF00977">
    <property type="entry name" value="His_biosynth"/>
    <property type="match status" value="1"/>
</dbReference>
<accession>A0A1W6N5B6</accession>
<dbReference type="UniPathway" id="UPA00031">
    <property type="reaction ID" value="UER00010"/>
</dbReference>
<reference evidence="15 16" key="1">
    <citation type="submission" date="2014-06" db="EMBL/GenBank/DDBJ databases">
        <title>The genome of the endonuclear symbiont Nucleicultrix amoebiphila.</title>
        <authorList>
            <person name="Schulz F."/>
            <person name="Horn M."/>
        </authorList>
    </citation>
    <scope>NUCLEOTIDE SEQUENCE [LARGE SCALE GENOMIC DNA]</scope>
    <source>
        <strain evidence="15 16">FS5</strain>
    </source>
</reference>
<name>A0A1W6N5B6_9PROT</name>
<dbReference type="InterPro" id="IPR050064">
    <property type="entry name" value="IGPS_HisA/HisF"/>
</dbReference>
<evidence type="ECO:0000256" key="12">
    <source>
        <dbReference type="ARBA" id="ARBA00032401"/>
    </source>
</evidence>
<evidence type="ECO:0000256" key="11">
    <source>
        <dbReference type="ARBA" id="ARBA00031409"/>
    </source>
</evidence>
<dbReference type="SUPFAM" id="SSF51366">
    <property type="entry name" value="Ribulose-phoshate binding barrel"/>
    <property type="match status" value="1"/>
</dbReference>
<dbReference type="EC" id="4.3.2.10" evidence="4"/>
<evidence type="ECO:0000256" key="6">
    <source>
        <dbReference type="ARBA" id="ARBA00022605"/>
    </source>
</evidence>
<evidence type="ECO:0000256" key="1">
    <source>
        <dbReference type="ARBA" id="ARBA00005091"/>
    </source>
</evidence>